<proteinExistence type="predicted"/>
<comment type="caution">
    <text evidence="1">The sequence shown here is derived from an EMBL/GenBank/DDBJ whole genome shotgun (WGS) entry which is preliminary data.</text>
</comment>
<reference evidence="1" key="1">
    <citation type="journal article" date="2021" name="New Phytol.">
        <title>Evolutionary innovations through gain and loss of genes in the ectomycorrhizal Boletales.</title>
        <authorList>
            <person name="Wu G."/>
            <person name="Miyauchi S."/>
            <person name="Morin E."/>
            <person name="Kuo A."/>
            <person name="Drula E."/>
            <person name="Varga T."/>
            <person name="Kohler A."/>
            <person name="Feng B."/>
            <person name="Cao Y."/>
            <person name="Lipzen A."/>
            <person name="Daum C."/>
            <person name="Hundley H."/>
            <person name="Pangilinan J."/>
            <person name="Johnson J."/>
            <person name="Barry K."/>
            <person name="LaButti K."/>
            <person name="Ng V."/>
            <person name="Ahrendt S."/>
            <person name="Min B."/>
            <person name="Choi I.G."/>
            <person name="Park H."/>
            <person name="Plett J.M."/>
            <person name="Magnuson J."/>
            <person name="Spatafora J.W."/>
            <person name="Nagy L.G."/>
            <person name="Henrissat B."/>
            <person name="Grigoriev I.V."/>
            <person name="Yang Z.L."/>
            <person name="Xu J."/>
            <person name="Martin F.M."/>
        </authorList>
    </citation>
    <scope>NUCLEOTIDE SEQUENCE</scope>
    <source>
        <strain evidence="1">KUC20120723A-06</strain>
    </source>
</reference>
<dbReference type="Proteomes" id="UP000790709">
    <property type="component" value="Unassembled WGS sequence"/>
</dbReference>
<evidence type="ECO:0000313" key="2">
    <source>
        <dbReference type="Proteomes" id="UP000790709"/>
    </source>
</evidence>
<evidence type="ECO:0000313" key="1">
    <source>
        <dbReference type="EMBL" id="KAH7924485.1"/>
    </source>
</evidence>
<keyword evidence="2" id="KW-1185">Reference proteome</keyword>
<gene>
    <name evidence="1" type="ORF">BV22DRAFT_1129787</name>
</gene>
<name>A0ACB8BGI2_9AGAM</name>
<protein>
    <submittedName>
        <fullName evidence="1">Uncharacterized protein</fullName>
    </submittedName>
</protein>
<organism evidence="1 2">
    <name type="scientific">Leucogyrophana mollusca</name>
    <dbReference type="NCBI Taxonomy" id="85980"/>
    <lineage>
        <taxon>Eukaryota</taxon>
        <taxon>Fungi</taxon>
        <taxon>Dikarya</taxon>
        <taxon>Basidiomycota</taxon>
        <taxon>Agaricomycotina</taxon>
        <taxon>Agaricomycetes</taxon>
        <taxon>Agaricomycetidae</taxon>
        <taxon>Boletales</taxon>
        <taxon>Boletales incertae sedis</taxon>
        <taxon>Leucogyrophana</taxon>
    </lineage>
</organism>
<accession>A0ACB8BGI2</accession>
<sequence length="192" mass="21168">MPTITSPPKSSPQTEAPIPSVPTGDIPAKEVRAHEHARHRVKERREHAQAKERKERVAAWKAVGGTYGGGGRQNSRTTRRFGMEVWDGGEPEGDIQLYGHSVRAAPSLPRGGTEVRATEVKLADLISLRPRKAPKGRDSEFEVVPRVRSVIALDEFGYDVELDEPWEYVSLTAEQPAWRGMSYAQAATTGAM</sequence>
<dbReference type="EMBL" id="MU266423">
    <property type="protein sequence ID" value="KAH7924485.1"/>
    <property type="molecule type" value="Genomic_DNA"/>
</dbReference>